<dbReference type="AlphaFoldDB" id="A0A507APK0"/>
<dbReference type="EMBL" id="SKBQ01000009">
    <property type="protein sequence ID" value="TPX06761.1"/>
    <property type="molecule type" value="Genomic_DNA"/>
</dbReference>
<protein>
    <submittedName>
        <fullName evidence="1">Uncharacterized protein</fullName>
    </submittedName>
</protein>
<dbReference type="RefSeq" id="XP_030988472.1">
    <property type="nucleotide sequence ID" value="XM_031136426.1"/>
</dbReference>
<keyword evidence="2" id="KW-1185">Reference proteome</keyword>
<reference evidence="1 2" key="1">
    <citation type="submission" date="2019-06" db="EMBL/GenBank/DDBJ databases">
        <title>Draft genome sequence of the filamentous fungus Phialemoniopsis curvata isolated from diesel fuel.</title>
        <authorList>
            <person name="Varaljay V.A."/>
            <person name="Lyon W.J."/>
            <person name="Crouch A.L."/>
            <person name="Drake C.E."/>
            <person name="Hollomon J.M."/>
            <person name="Nadeau L.J."/>
            <person name="Nunn H.S."/>
            <person name="Stevenson B.S."/>
            <person name="Bojanowski C.L."/>
            <person name="Crookes-Goodson W.J."/>
        </authorList>
    </citation>
    <scope>NUCLEOTIDE SEQUENCE [LARGE SCALE GENOMIC DNA]</scope>
    <source>
        <strain evidence="1 2">D216</strain>
    </source>
</reference>
<gene>
    <name evidence="1" type="ORF">E0L32_002257</name>
</gene>
<proteinExistence type="predicted"/>
<dbReference type="GeneID" id="41969704"/>
<evidence type="ECO:0000313" key="1">
    <source>
        <dbReference type="EMBL" id="TPX06761.1"/>
    </source>
</evidence>
<dbReference type="Proteomes" id="UP000319257">
    <property type="component" value="Unassembled WGS sequence"/>
</dbReference>
<sequence>MGSNHSSSRSVPVGPMRLVRMAGTCDAKGKMMIQARNTQGGPIYAGCYAFVCSDRSEYMNNVTVTTIDINGALAEEQTIHRSKDGHPYIKPGVALPGQPATYNGLQLDCTIKPDKPYFIEVWYYPYAKEL</sequence>
<comment type="caution">
    <text evidence="1">The sequence shown here is derived from an EMBL/GenBank/DDBJ whole genome shotgun (WGS) entry which is preliminary data.</text>
</comment>
<accession>A0A507APK0</accession>
<name>A0A507APK0_9PEZI</name>
<dbReference type="InParanoid" id="A0A507APK0"/>
<organism evidence="1 2">
    <name type="scientific">Thyridium curvatum</name>
    <dbReference type="NCBI Taxonomy" id="1093900"/>
    <lineage>
        <taxon>Eukaryota</taxon>
        <taxon>Fungi</taxon>
        <taxon>Dikarya</taxon>
        <taxon>Ascomycota</taxon>
        <taxon>Pezizomycotina</taxon>
        <taxon>Sordariomycetes</taxon>
        <taxon>Sordariomycetidae</taxon>
        <taxon>Thyridiales</taxon>
        <taxon>Thyridiaceae</taxon>
        <taxon>Thyridium</taxon>
    </lineage>
</organism>
<evidence type="ECO:0000313" key="2">
    <source>
        <dbReference type="Proteomes" id="UP000319257"/>
    </source>
</evidence>